<dbReference type="AlphaFoldDB" id="A0A7J7J5L9"/>
<name>A0A7J7J5L9_BUGNE</name>
<accession>A0A7J7J5L9</accession>
<dbReference type="Proteomes" id="UP000593567">
    <property type="component" value="Unassembled WGS sequence"/>
</dbReference>
<gene>
    <name evidence="1" type="ORF">EB796_020661</name>
</gene>
<comment type="caution">
    <text evidence="1">The sequence shown here is derived from an EMBL/GenBank/DDBJ whole genome shotgun (WGS) entry which is preliminary data.</text>
</comment>
<keyword evidence="2" id="KW-1185">Reference proteome</keyword>
<sequence>MVIKMAIMTRTGEIEMKDGGEIIVPGDMIAWAESLKEVVNLYVDSCFFFNFYFYFDSYIKIIYSISRVMQSF</sequence>
<reference evidence="1" key="1">
    <citation type="submission" date="2020-06" db="EMBL/GenBank/DDBJ databases">
        <title>Draft genome of Bugula neritina, a colonial animal packing powerful symbionts and potential medicines.</title>
        <authorList>
            <person name="Rayko M."/>
        </authorList>
    </citation>
    <scope>NUCLEOTIDE SEQUENCE [LARGE SCALE GENOMIC DNA]</scope>
    <source>
        <strain evidence="1">Kwan_BN1</strain>
    </source>
</reference>
<protein>
    <submittedName>
        <fullName evidence="1">Uncharacterized protein</fullName>
    </submittedName>
</protein>
<evidence type="ECO:0000313" key="2">
    <source>
        <dbReference type="Proteomes" id="UP000593567"/>
    </source>
</evidence>
<evidence type="ECO:0000313" key="1">
    <source>
        <dbReference type="EMBL" id="KAF6021014.1"/>
    </source>
</evidence>
<proteinExistence type="predicted"/>
<dbReference type="EMBL" id="VXIV02003139">
    <property type="protein sequence ID" value="KAF6021014.1"/>
    <property type="molecule type" value="Genomic_DNA"/>
</dbReference>
<organism evidence="1 2">
    <name type="scientific">Bugula neritina</name>
    <name type="common">Brown bryozoan</name>
    <name type="synonym">Sertularia neritina</name>
    <dbReference type="NCBI Taxonomy" id="10212"/>
    <lineage>
        <taxon>Eukaryota</taxon>
        <taxon>Metazoa</taxon>
        <taxon>Spiralia</taxon>
        <taxon>Lophotrochozoa</taxon>
        <taxon>Bryozoa</taxon>
        <taxon>Gymnolaemata</taxon>
        <taxon>Cheilostomatida</taxon>
        <taxon>Flustrina</taxon>
        <taxon>Buguloidea</taxon>
        <taxon>Bugulidae</taxon>
        <taxon>Bugula</taxon>
    </lineage>
</organism>